<dbReference type="OrthoDB" id="1861825at2"/>
<accession>G5IGU5</accession>
<dbReference type="EMBL" id="ADLN01000066">
    <property type="protein sequence ID" value="EHI59275.1"/>
    <property type="molecule type" value="Genomic_DNA"/>
</dbReference>
<proteinExistence type="predicted"/>
<dbReference type="RefSeq" id="WP_006780702.1">
    <property type="nucleotide sequence ID" value="NZ_CP040506.1"/>
</dbReference>
<dbReference type="AlphaFoldDB" id="G5IGU5"/>
<dbReference type="InterPro" id="IPR049215">
    <property type="entry name" value="DUF6809"/>
</dbReference>
<dbReference type="Pfam" id="PF20648">
    <property type="entry name" value="DUF6809"/>
    <property type="match status" value="1"/>
</dbReference>
<sequence length="100" mass="11460">MGKILEAFAEEDLAVVPVTYRGNPQYREATDTMGRLAKQLREKLDEEGNQLFEQFCDAQAKAEWIYARDRFIAGYRTGILMMTEIVTESDNLIRHDDAVA</sequence>
<organism evidence="1 2">
    <name type="scientific">Hungatella hathewayi WAL-18680</name>
    <dbReference type="NCBI Taxonomy" id="742737"/>
    <lineage>
        <taxon>Bacteria</taxon>
        <taxon>Bacillati</taxon>
        <taxon>Bacillota</taxon>
        <taxon>Clostridia</taxon>
        <taxon>Lachnospirales</taxon>
        <taxon>Lachnospiraceae</taxon>
        <taxon>Hungatella</taxon>
    </lineage>
</organism>
<dbReference type="PATRIC" id="fig|742737.3.peg.2730"/>
<comment type="caution">
    <text evidence="1">The sequence shown here is derived from an EMBL/GenBank/DDBJ whole genome shotgun (WGS) entry which is preliminary data.</text>
</comment>
<protein>
    <submittedName>
        <fullName evidence="1">Uncharacterized protein</fullName>
    </submittedName>
</protein>
<dbReference type="Proteomes" id="UP000005384">
    <property type="component" value="Unassembled WGS sequence"/>
</dbReference>
<dbReference type="HOGENOM" id="CLU_157174_1_1_9"/>
<keyword evidence="2" id="KW-1185">Reference proteome</keyword>
<reference evidence="1 2" key="1">
    <citation type="submission" date="2011-08" db="EMBL/GenBank/DDBJ databases">
        <title>The Genome Sequence of Clostridium hathewayi WAL-18680.</title>
        <authorList>
            <consortium name="The Broad Institute Genome Sequencing Platform"/>
            <person name="Earl A."/>
            <person name="Ward D."/>
            <person name="Feldgarden M."/>
            <person name="Gevers D."/>
            <person name="Finegold S.M."/>
            <person name="Summanen P.H."/>
            <person name="Molitoris D.R."/>
            <person name="Song M."/>
            <person name="Daigneault M."/>
            <person name="Allen-Vercoe E."/>
            <person name="Young S.K."/>
            <person name="Zeng Q."/>
            <person name="Gargeya S."/>
            <person name="Fitzgerald M."/>
            <person name="Haas B."/>
            <person name="Abouelleil A."/>
            <person name="Alvarado L."/>
            <person name="Arachchi H.M."/>
            <person name="Berlin A."/>
            <person name="Brown A."/>
            <person name="Chapman S.B."/>
            <person name="Chen Z."/>
            <person name="Dunbar C."/>
            <person name="Freedman E."/>
            <person name="Gearin G."/>
            <person name="Gellesch M."/>
            <person name="Goldberg J."/>
            <person name="Griggs A."/>
            <person name="Gujja S."/>
            <person name="Heiman D."/>
            <person name="Howarth C."/>
            <person name="Larson L."/>
            <person name="Lui A."/>
            <person name="MacDonald P.J.P."/>
            <person name="Montmayeur A."/>
            <person name="Murphy C."/>
            <person name="Neiman D."/>
            <person name="Pearson M."/>
            <person name="Priest M."/>
            <person name="Roberts A."/>
            <person name="Saif S."/>
            <person name="Shea T."/>
            <person name="Shenoy N."/>
            <person name="Sisk P."/>
            <person name="Stolte C."/>
            <person name="Sykes S."/>
            <person name="Wortman J."/>
            <person name="Nusbaum C."/>
            <person name="Birren B."/>
        </authorList>
    </citation>
    <scope>NUCLEOTIDE SEQUENCE [LARGE SCALE GENOMIC DNA]</scope>
    <source>
        <strain evidence="1 2">WAL-18680</strain>
    </source>
</reference>
<evidence type="ECO:0000313" key="2">
    <source>
        <dbReference type="Proteomes" id="UP000005384"/>
    </source>
</evidence>
<gene>
    <name evidence="1" type="ORF">HMPREF9473_02723</name>
</gene>
<evidence type="ECO:0000313" key="1">
    <source>
        <dbReference type="EMBL" id="EHI59275.1"/>
    </source>
</evidence>
<name>G5IGU5_9FIRM</name>